<evidence type="ECO:0000313" key="2">
    <source>
        <dbReference type="Proteomes" id="UP001595640"/>
    </source>
</evidence>
<dbReference type="EMBL" id="JBHRUH010000031">
    <property type="protein sequence ID" value="MFC3293259.1"/>
    <property type="molecule type" value="Genomic_DNA"/>
</dbReference>
<keyword evidence="2" id="KW-1185">Reference proteome</keyword>
<name>A0ABV7M5V4_9GAMM</name>
<evidence type="ECO:0000313" key="1">
    <source>
        <dbReference type="EMBL" id="MFC3293259.1"/>
    </source>
</evidence>
<evidence type="ECO:0008006" key="3">
    <source>
        <dbReference type="Google" id="ProtNLM"/>
    </source>
</evidence>
<reference evidence="2" key="1">
    <citation type="journal article" date="2019" name="Int. J. Syst. Evol. Microbiol.">
        <title>The Global Catalogue of Microorganisms (GCM) 10K type strain sequencing project: providing services to taxonomists for standard genome sequencing and annotation.</title>
        <authorList>
            <consortium name="The Broad Institute Genomics Platform"/>
            <consortium name="The Broad Institute Genome Sequencing Center for Infectious Disease"/>
            <person name="Wu L."/>
            <person name="Ma J."/>
        </authorList>
    </citation>
    <scope>NUCLEOTIDE SEQUENCE [LARGE SCALE GENOMIC DNA]</scope>
    <source>
        <strain evidence="2">KCTC 12847</strain>
    </source>
</reference>
<accession>A0ABV7M5V4</accession>
<sequence>MHYQIGLAALTFDPEGALLVPWRDGTETDSISRRITRTATLDGGAAISNRGYSPADRTITLSLDGLPLALVDRARRLLRLHGNLTVSLREGTFAGVPSEYNEKQQTLTILLTAAL</sequence>
<gene>
    <name evidence="1" type="ORF">ACFOEI_14475</name>
</gene>
<organism evidence="1 2">
    <name type="scientific">Modicisalibacter luteus</name>
    <dbReference type="NCBI Taxonomy" id="453962"/>
    <lineage>
        <taxon>Bacteria</taxon>
        <taxon>Pseudomonadati</taxon>
        <taxon>Pseudomonadota</taxon>
        <taxon>Gammaproteobacteria</taxon>
        <taxon>Oceanospirillales</taxon>
        <taxon>Halomonadaceae</taxon>
        <taxon>Modicisalibacter</taxon>
    </lineage>
</organism>
<dbReference type="Proteomes" id="UP001595640">
    <property type="component" value="Unassembled WGS sequence"/>
</dbReference>
<dbReference type="RefSeq" id="WP_019020569.1">
    <property type="nucleotide sequence ID" value="NZ_BMXD01000001.1"/>
</dbReference>
<proteinExistence type="predicted"/>
<comment type="caution">
    <text evidence="1">The sequence shown here is derived from an EMBL/GenBank/DDBJ whole genome shotgun (WGS) entry which is preliminary data.</text>
</comment>
<protein>
    <recommendedName>
        <fullName evidence="3">Phage tail protein</fullName>
    </recommendedName>
</protein>